<proteinExistence type="predicted"/>
<dbReference type="Proteomes" id="UP000018300">
    <property type="component" value="Unassembled WGS sequence"/>
</dbReference>
<evidence type="ECO:0000313" key="1">
    <source>
        <dbReference type="EMBL" id="CCY77857.1"/>
    </source>
</evidence>
<dbReference type="EMBL" id="CAYU010000079">
    <property type="protein sequence ID" value="CCY77857.1"/>
    <property type="molecule type" value="Genomic_DNA"/>
</dbReference>
<evidence type="ECO:0000313" key="2">
    <source>
        <dbReference type="Proteomes" id="UP000018300"/>
    </source>
</evidence>
<accession>R5LXV9</accession>
<dbReference type="AlphaFoldDB" id="R5LXV9"/>
<sequence length="50" mass="5769">MAVLAKPINRIAVIKEKESQKFVREFNENKVSKDFLDSCKKAGKLFGKRK</sequence>
<gene>
    <name evidence="1" type="ORF">BN569_00989</name>
</gene>
<comment type="caution">
    <text evidence="1">The sequence shown here is derived from an EMBL/GenBank/DDBJ whole genome shotgun (WGS) entry which is preliminary data.</text>
</comment>
<protein>
    <submittedName>
        <fullName evidence="1">Uncharacterized protein</fullName>
    </submittedName>
</protein>
<reference evidence="1" key="1">
    <citation type="submission" date="2012-11" db="EMBL/GenBank/DDBJ databases">
        <title>Dependencies among metagenomic species, viruses, plasmids and units of genetic variation.</title>
        <authorList>
            <person name="Nielsen H.B."/>
            <person name="Almeida M."/>
            <person name="Juncker A.S."/>
            <person name="Rasmussen S."/>
            <person name="Li J."/>
            <person name="Sunagawa S."/>
            <person name="Plichta D."/>
            <person name="Gautier L."/>
            <person name="Le Chatelier E."/>
            <person name="Peletier E."/>
            <person name="Bonde I."/>
            <person name="Nielsen T."/>
            <person name="Manichanh C."/>
            <person name="Arumugam M."/>
            <person name="Batto J."/>
            <person name="Santos M.B.Q.D."/>
            <person name="Blom N."/>
            <person name="Borruel N."/>
            <person name="Burgdorf K.S."/>
            <person name="Boumezbeur F."/>
            <person name="Casellas F."/>
            <person name="Dore J."/>
            <person name="Guarner F."/>
            <person name="Hansen T."/>
            <person name="Hildebrand F."/>
            <person name="Kaas R.S."/>
            <person name="Kennedy S."/>
            <person name="Kristiansen K."/>
            <person name="Kultima J.R."/>
            <person name="Leonard P."/>
            <person name="Levenez F."/>
            <person name="Lund O."/>
            <person name="Moumen B."/>
            <person name="Le Paslier D."/>
            <person name="Pons N."/>
            <person name="Pedersen O."/>
            <person name="Prifti E."/>
            <person name="Qin J."/>
            <person name="Raes J."/>
            <person name="Tap J."/>
            <person name="Tims S."/>
            <person name="Ussery D.W."/>
            <person name="Yamada T."/>
            <person name="MetaHit consortium"/>
            <person name="Renault P."/>
            <person name="Sicheritz-Ponten T."/>
            <person name="Bork P."/>
            <person name="Wang J."/>
            <person name="Brunak S."/>
            <person name="Ehrlich S.D."/>
        </authorList>
    </citation>
    <scope>NUCLEOTIDE SEQUENCE [LARGE SCALE GENOMIC DNA]</scope>
</reference>
<organism evidence="1 2">
    <name type="scientific">Eshraghiella crossota CAG:259</name>
    <dbReference type="NCBI Taxonomy" id="1263062"/>
    <lineage>
        <taxon>Bacteria</taxon>
        <taxon>Bacillati</taxon>
        <taxon>Bacillota</taxon>
        <taxon>Clostridia</taxon>
        <taxon>Lachnospirales</taxon>
        <taxon>Lachnospiraceae</taxon>
        <taxon>Eshraghiella</taxon>
    </lineage>
</organism>
<name>R5LXV9_9FIRM</name>